<keyword evidence="2" id="KW-1185">Reference proteome</keyword>
<name>D3RUR1_ALLVD</name>
<organism evidence="1 2">
    <name type="scientific">Allochromatium vinosum (strain ATCC 17899 / DSM 180 / NBRC 103801 / NCIMB 10441 / D)</name>
    <name type="common">Chromatium vinosum</name>
    <dbReference type="NCBI Taxonomy" id="572477"/>
    <lineage>
        <taxon>Bacteria</taxon>
        <taxon>Pseudomonadati</taxon>
        <taxon>Pseudomonadota</taxon>
        <taxon>Gammaproteobacteria</taxon>
        <taxon>Chromatiales</taxon>
        <taxon>Chromatiaceae</taxon>
        <taxon>Allochromatium</taxon>
    </lineage>
</organism>
<reference evidence="1 2" key="1">
    <citation type="journal article" date="2011" name="Stand. Genomic Sci.">
        <title>Complete genome sequence of Allochromatium vinosum DSM 180(T).</title>
        <authorList>
            <person name="Weissgerber T."/>
            <person name="Zigann R."/>
            <person name="Bruce D."/>
            <person name="Chang Y.J."/>
            <person name="Detter J.C."/>
            <person name="Han C."/>
            <person name="Hauser L."/>
            <person name="Jeffries C.D."/>
            <person name="Land M."/>
            <person name="Munk A.C."/>
            <person name="Tapia R."/>
            <person name="Dahl C."/>
        </authorList>
    </citation>
    <scope>NUCLEOTIDE SEQUENCE [LARGE SCALE GENOMIC DNA]</scope>
    <source>
        <strain evidence="2">ATCC 17899 / DSM 180 / NBRC 103801 / NCIMB 10441 / D</strain>
    </source>
</reference>
<protein>
    <submittedName>
        <fullName evidence="1">Uncharacterized protein</fullName>
    </submittedName>
</protein>
<proteinExistence type="predicted"/>
<dbReference type="EMBL" id="CP001896">
    <property type="protein sequence ID" value="ADC62920.1"/>
    <property type="molecule type" value="Genomic_DNA"/>
</dbReference>
<accession>D3RUR1</accession>
<gene>
    <name evidence="1" type="ordered locus">Alvin_1996</name>
</gene>
<dbReference type="KEGG" id="alv:Alvin_1996"/>
<evidence type="ECO:0000313" key="1">
    <source>
        <dbReference type="EMBL" id="ADC62920.1"/>
    </source>
</evidence>
<dbReference type="HOGENOM" id="CLU_2893934_0_0_6"/>
<dbReference type="AlphaFoldDB" id="D3RUR1"/>
<dbReference type="Proteomes" id="UP000001441">
    <property type="component" value="Chromosome"/>
</dbReference>
<sequence length="62" mass="7114">MPIGPAIDAGRDRLQNLDAMLVRRLRLRSLSAAWTRPRARLLFWDASIESRLDPLDPQGQYP</sequence>
<evidence type="ECO:0000313" key="2">
    <source>
        <dbReference type="Proteomes" id="UP000001441"/>
    </source>
</evidence>
<dbReference type="STRING" id="572477.Alvin_1996"/>